<feature type="region of interest" description="Disordered" evidence="3">
    <location>
        <begin position="425"/>
        <end position="456"/>
    </location>
</feature>
<feature type="region of interest" description="Disordered" evidence="3">
    <location>
        <begin position="542"/>
        <end position="565"/>
    </location>
</feature>
<keyword evidence="2" id="KW-0963">Cytoplasm</keyword>
<dbReference type="InterPro" id="IPR018862">
    <property type="entry name" value="eIF4E-T"/>
</dbReference>
<dbReference type="GO" id="GO:0003729">
    <property type="term" value="F:mRNA binding"/>
    <property type="evidence" value="ECO:0007669"/>
    <property type="project" value="TreeGrafter"/>
</dbReference>
<comment type="subcellular location">
    <subcellularLocation>
        <location evidence="1">Cytoplasm</location>
    </subcellularLocation>
</comment>
<dbReference type="GO" id="GO:0005634">
    <property type="term" value="C:nucleus"/>
    <property type="evidence" value="ECO:0007669"/>
    <property type="project" value="TreeGrafter"/>
</dbReference>
<comment type="caution">
    <text evidence="4">The sequence shown here is derived from an EMBL/GenBank/DDBJ whole genome shotgun (WGS) entry which is preliminary data.</text>
</comment>
<evidence type="ECO:0000256" key="1">
    <source>
        <dbReference type="ARBA" id="ARBA00004496"/>
    </source>
</evidence>
<organism evidence="4">
    <name type="scientific">Menopon gallinae</name>
    <name type="common">poultry shaft louse</name>
    <dbReference type="NCBI Taxonomy" id="328185"/>
    <lineage>
        <taxon>Eukaryota</taxon>
        <taxon>Metazoa</taxon>
        <taxon>Ecdysozoa</taxon>
        <taxon>Arthropoda</taxon>
        <taxon>Hexapoda</taxon>
        <taxon>Insecta</taxon>
        <taxon>Pterygota</taxon>
        <taxon>Neoptera</taxon>
        <taxon>Paraneoptera</taxon>
        <taxon>Psocodea</taxon>
        <taxon>Troctomorpha</taxon>
        <taxon>Phthiraptera</taxon>
        <taxon>Amblycera</taxon>
        <taxon>Menoponidae</taxon>
        <taxon>Menopon</taxon>
    </lineage>
</organism>
<sequence length="1142" mass="127373">MSTLERAISSKKGKFLRKEKRRAENTTGFVSVVKCFQQRKHYKRQRLWKGNNEMDSQVEKDHLEEGEIEEIEDAGVGKIPYKPEYQYSREELLKYSDHPLSRQRPIINDPNVDGLSCWLKSSNWNNYKRSDTPTERGDDSYKRRSNDPRERVRKEQDGIVLSPQRRSFNSGCFVTLHYSSPNNVVRPPAESAKEGPVRRIGSGRIINRDWEFRDKENNDVLYPQFKTTVGPSPRERDERFEVRRNYCGMSAEREVVRDGSRESLPREKELRADSRARDRMQRFMADRRRYESEEPEWFSGGPTSQHDTIELRGFEDTGEVNNRNKGKIASKSNSKPNPKDSKSNTGSRKSSSEEISVLKGGSGEAAGSKEVEGDSLVENPPQKADLRESPKAESETVPAEETETTENRDFNLNLEDFLQLDNLPLLSNGATGEGNQSSSRFSQWFRRDSPPDVTDSKRATAYDELIKNIINDISESSINIPTKESDTYFAPISPAGTTSGNSFLDMLKGQQRNEHRSKPPSIKDLEASGKVTNVEELEARMRQGAGQGQINQLPQNQPKKVSSSSRKEEELIAFKKLLKQVVEGGATLGAVSDPAIRNPVLNQMLNKPPEPSDMMGQAHQANAAPQMHVPQDLVYKLLHVQEQHRQAQQQQQELNKLWLSSGRLAPPHLHGALSPLPTDLQILVANSQPSTELLSRPEAQAILQGLRQGEITPQHLVQQLQDPAMQPRHREVLASILKVHSGSPRPASPLMVPSDQAFLQQLMLQQQLRIPSPMPPMHNGLPHRVPSPRELMLHTQTIMQSALIKKKLEEQQESFRKRQEVQRVSSPNVAAKSPNPATSTNNPVNNNQPSSASSNINNNVNNTTANNNVNNSISNCSNNSNSNVNSNNNNASMPVTTGSSSNSNNSNSTTATKSPTPFAFTPTSVLRKMTAEQQPQTKDGDGNRNNKFELIQAKLRQNELMKIQAAQSSRFLANSQLLGLRPPQQQWPVQKPPFQQSMQQGRAIVKGSGSYNAAPPPGTGLVDLPYGNSGRGVYPQRSKLTMANAPLSALPNFYNSFPTPANRGPPNRDVRNSFHQFLPGSGGDADLSISPTTSNQLAHWFTPELLAQAQAQTRSGKANSTINMVSVEELERLQHNSAPVLN</sequence>
<dbReference type="GO" id="GO:0036464">
    <property type="term" value="C:cytoplasmic ribonucleoprotein granule"/>
    <property type="evidence" value="ECO:0007669"/>
    <property type="project" value="UniProtKB-ARBA"/>
</dbReference>
<dbReference type="PANTHER" id="PTHR12269">
    <property type="entry name" value="EUKARYOTIC TRANSLATION INITIATION FACTOR 4E TRANSPORTER"/>
    <property type="match status" value="1"/>
</dbReference>
<feature type="compositionally biased region" description="Basic and acidic residues" evidence="3">
    <location>
        <begin position="445"/>
        <end position="456"/>
    </location>
</feature>
<feature type="region of interest" description="Disordered" evidence="3">
    <location>
        <begin position="810"/>
        <end position="920"/>
    </location>
</feature>
<dbReference type="EMBL" id="JARGDH010000005">
    <property type="protein sequence ID" value="KAL0266370.1"/>
    <property type="molecule type" value="Genomic_DNA"/>
</dbReference>
<gene>
    <name evidence="4" type="ORF">PYX00_008932</name>
</gene>
<feature type="compositionally biased region" description="Polar residues" evidence="3">
    <location>
        <begin position="548"/>
        <end position="558"/>
    </location>
</feature>
<dbReference type="GO" id="GO:0017148">
    <property type="term" value="P:negative regulation of translation"/>
    <property type="evidence" value="ECO:0007669"/>
    <property type="project" value="TreeGrafter"/>
</dbReference>
<feature type="compositionally biased region" description="Basic and acidic residues" evidence="3">
    <location>
        <begin position="810"/>
        <end position="821"/>
    </location>
</feature>
<name>A0AAW2H9G0_9NEOP</name>
<evidence type="ECO:0008006" key="5">
    <source>
        <dbReference type="Google" id="ProtNLM"/>
    </source>
</evidence>
<proteinExistence type="predicted"/>
<evidence type="ECO:0000256" key="2">
    <source>
        <dbReference type="ARBA" id="ARBA00022490"/>
    </source>
</evidence>
<reference evidence="4" key="1">
    <citation type="journal article" date="2024" name="Gigascience">
        <title>Chromosome-level genome of the poultry shaft louse Menopon gallinae provides insight into the host-switching and adaptive evolution of parasitic lice.</title>
        <authorList>
            <person name="Xu Y."/>
            <person name="Ma L."/>
            <person name="Liu S."/>
            <person name="Liang Y."/>
            <person name="Liu Q."/>
            <person name="He Z."/>
            <person name="Tian L."/>
            <person name="Duan Y."/>
            <person name="Cai W."/>
            <person name="Li H."/>
            <person name="Song F."/>
        </authorList>
    </citation>
    <scope>NUCLEOTIDE SEQUENCE</scope>
    <source>
        <strain evidence="4">Cailab_2023a</strain>
    </source>
</reference>
<feature type="compositionally biased region" description="Low complexity" evidence="3">
    <location>
        <begin position="833"/>
        <end position="916"/>
    </location>
</feature>
<feature type="compositionally biased region" description="Basic and acidic residues" evidence="3">
    <location>
        <begin position="384"/>
        <end position="394"/>
    </location>
</feature>
<dbReference type="AlphaFoldDB" id="A0AAW2H9G0"/>
<evidence type="ECO:0000256" key="3">
    <source>
        <dbReference type="SAM" id="MobiDB-lite"/>
    </source>
</evidence>
<accession>A0AAW2H9G0</accession>
<dbReference type="PANTHER" id="PTHR12269:SF1">
    <property type="entry name" value="EUKARYOTIC TRANSLATION INITIATION FACTOR 4E TRANSPORTER"/>
    <property type="match status" value="1"/>
</dbReference>
<feature type="region of interest" description="Disordered" evidence="3">
    <location>
        <begin position="128"/>
        <end position="157"/>
    </location>
</feature>
<protein>
    <recommendedName>
        <fullName evidence="5">Eukaryotic translation initiation factor 4E transporter</fullName>
    </recommendedName>
</protein>
<feature type="compositionally biased region" description="Basic and acidic residues" evidence="3">
    <location>
        <begin position="253"/>
        <end position="292"/>
    </location>
</feature>
<evidence type="ECO:0000313" key="4">
    <source>
        <dbReference type="EMBL" id="KAL0266370.1"/>
    </source>
</evidence>
<feature type="region of interest" description="Disordered" evidence="3">
    <location>
        <begin position="253"/>
        <end position="411"/>
    </location>
</feature>
<dbReference type="Pfam" id="PF10477">
    <property type="entry name" value="EIF4E-T"/>
    <property type="match status" value="1"/>
</dbReference>